<evidence type="ECO:0000256" key="1">
    <source>
        <dbReference type="SAM" id="Phobius"/>
    </source>
</evidence>
<evidence type="ECO:0000259" key="2">
    <source>
        <dbReference type="Pfam" id="PF13239"/>
    </source>
</evidence>
<organism evidence="3 4">
    <name type="scientific">Chryseobacterium oncorhynchi</name>
    <dbReference type="NCBI Taxonomy" id="741074"/>
    <lineage>
        <taxon>Bacteria</taxon>
        <taxon>Pseudomonadati</taxon>
        <taxon>Bacteroidota</taxon>
        <taxon>Flavobacteriia</taxon>
        <taxon>Flavobacteriales</taxon>
        <taxon>Weeksellaceae</taxon>
        <taxon>Chryseobacterium group</taxon>
        <taxon>Chryseobacterium</taxon>
    </lineage>
</organism>
<evidence type="ECO:0000313" key="4">
    <source>
        <dbReference type="Proteomes" id="UP000236182"/>
    </source>
</evidence>
<keyword evidence="1" id="KW-0472">Membrane</keyword>
<accession>A0A316WSJ8</accession>
<keyword evidence="1" id="KW-1133">Transmembrane helix</keyword>
<protein>
    <submittedName>
        <fullName evidence="3">Histidine kinase</fullName>
    </submittedName>
</protein>
<sequence length="101" mass="12300">METFDEDDIQYQKAKRQVERLRGFYSHLFIYIIINLVIVYYNYTHLKPGESYFQFKNFFTATFWGIGILAHAAVVFLSKTSYLQKWEERKIRELMKKENKN</sequence>
<dbReference type="EMBL" id="PPEI02000003">
    <property type="protein sequence ID" value="PWN64421.1"/>
    <property type="molecule type" value="Genomic_DNA"/>
</dbReference>
<proteinExistence type="predicted"/>
<gene>
    <name evidence="3" type="ORF">C1638_010995</name>
</gene>
<keyword evidence="1" id="KW-0812">Transmembrane</keyword>
<keyword evidence="3" id="KW-0808">Transferase</keyword>
<feature type="transmembrane region" description="Helical" evidence="1">
    <location>
        <begin position="63"/>
        <end position="82"/>
    </location>
</feature>
<name>A0A316WSJ8_9FLAO</name>
<dbReference type="Pfam" id="PF13239">
    <property type="entry name" value="2TM"/>
    <property type="match status" value="1"/>
</dbReference>
<dbReference type="InterPro" id="IPR025698">
    <property type="entry name" value="2TM_dom"/>
</dbReference>
<feature type="transmembrane region" description="Helical" evidence="1">
    <location>
        <begin position="23"/>
        <end position="43"/>
    </location>
</feature>
<comment type="caution">
    <text evidence="3">The sequence shown here is derived from an EMBL/GenBank/DDBJ whole genome shotgun (WGS) entry which is preliminary data.</text>
</comment>
<dbReference type="RefSeq" id="WP_109620918.1">
    <property type="nucleotide sequence ID" value="NZ_PPEI02000003.1"/>
</dbReference>
<evidence type="ECO:0000313" key="3">
    <source>
        <dbReference type="EMBL" id="PWN64421.1"/>
    </source>
</evidence>
<dbReference type="OrthoDB" id="1495672at2"/>
<reference evidence="3" key="1">
    <citation type="submission" date="2018-04" db="EMBL/GenBank/DDBJ databases">
        <title>Draft Genome Sequences of Chryseobacterium lactis NCTC11390T isolated from milk, Chryseobacterium oncorhynchi 701B-08T from rainbow trout, and Chryseobacterium viscerum 687B-08T from diseased fish.</title>
        <authorList>
            <person name="Jeong J.-J."/>
            <person name="Lee Y.J."/>
            <person name="Pathiraja D."/>
            <person name="Park B."/>
            <person name="Choi I.-G."/>
            <person name="Kim K.D."/>
        </authorList>
    </citation>
    <scope>NUCLEOTIDE SEQUENCE [LARGE SCALE GENOMIC DNA]</scope>
    <source>
        <strain evidence="3">701B-08</strain>
    </source>
</reference>
<dbReference type="AlphaFoldDB" id="A0A316WSJ8"/>
<dbReference type="Proteomes" id="UP000236182">
    <property type="component" value="Unassembled WGS sequence"/>
</dbReference>
<feature type="domain" description="2TM" evidence="2">
    <location>
        <begin position="12"/>
        <end position="96"/>
    </location>
</feature>
<keyword evidence="3" id="KW-0418">Kinase</keyword>
<dbReference type="GO" id="GO:0016301">
    <property type="term" value="F:kinase activity"/>
    <property type="evidence" value="ECO:0007669"/>
    <property type="project" value="UniProtKB-KW"/>
</dbReference>
<keyword evidence="4" id="KW-1185">Reference proteome</keyword>